<feature type="compositionally biased region" description="Acidic residues" evidence="1">
    <location>
        <begin position="252"/>
        <end position="266"/>
    </location>
</feature>
<evidence type="ECO:0000313" key="3">
    <source>
        <dbReference type="Proteomes" id="UP000799438"/>
    </source>
</evidence>
<name>A0A6A6BD61_9PEZI</name>
<dbReference type="EMBL" id="ML995487">
    <property type="protein sequence ID" value="KAF2141313.1"/>
    <property type="molecule type" value="Genomic_DNA"/>
</dbReference>
<evidence type="ECO:0000256" key="1">
    <source>
        <dbReference type="SAM" id="MobiDB-lite"/>
    </source>
</evidence>
<proteinExistence type="predicted"/>
<feature type="compositionally biased region" description="Polar residues" evidence="1">
    <location>
        <begin position="1"/>
        <end position="39"/>
    </location>
</feature>
<keyword evidence="3" id="KW-1185">Reference proteome</keyword>
<evidence type="ECO:0000313" key="2">
    <source>
        <dbReference type="EMBL" id="KAF2141313.1"/>
    </source>
</evidence>
<protein>
    <submittedName>
        <fullName evidence="2">Uncharacterized protein</fullName>
    </submittedName>
</protein>
<dbReference type="Proteomes" id="UP000799438">
    <property type="component" value="Unassembled WGS sequence"/>
</dbReference>
<feature type="compositionally biased region" description="Basic and acidic residues" evidence="1">
    <location>
        <begin position="242"/>
        <end position="251"/>
    </location>
</feature>
<feature type="region of interest" description="Disordered" evidence="1">
    <location>
        <begin position="232"/>
        <end position="269"/>
    </location>
</feature>
<feature type="region of interest" description="Disordered" evidence="1">
    <location>
        <begin position="1"/>
        <end position="104"/>
    </location>
</feature>
<feature type="compositionally biased region" description="Acidic residues" evidence="1">
    <location>
        <begin position="44"/>
        <end position="56"/>
    </location>
</feature>
<gene>
    <name evidence="2" type="ORF">K452DRAFT_309095</name>
</gene>
<dbReference type="GeneID" id="54300717"/>
<dbReference type="RefSeq" id="XP_033397026.1">
    <property type="nucleotide sequence ID" value="XM_033543220.1"/>
</dbReference>
<accession>A0A6A6BD61</accession>
<organism evidence="2 3">
    <name type="scientific">Aplosporella prunicola CBS 121167</name>
    <dbReference type="NCBI Taxonomy" id="1176127"/>
    <lineage>
        <taxon>Eukaryota</taxon>
        <taxon>Fungi</taxon>
        <taxon>Dikarya</taxon>
        <taxon>Ascomycota</taxon>
        <taxon>Pezizomycotina</taxon>
        <taxon>Dothideomycetes</taxon>
        <taxon>Dothideomycetes incertae sedis</taxon>
        <taxon>Botryosphaeriales</taxon>
        <taxon>Aplosporellaceae</taxon>
        <taxon>Aplosporella</taxon>
    </lineage>
</organism>
<sequence length="424" mass="47888">MLDKTQQTPMQPATQVKTQKPLSATTYAARSMSTPSALLSGSDAGEDTSSDDDTDTSSDTGMDTSSDEDTDTSSEPDTVAGTVTGIDAGSIKHNSSLPYRPRSHQRNDALPELNKIHYHQHSELRRYRIPGLDNVHYRCHWKHHSYTLPRADNIQYRHHWQQPHNPPPAPHHPTTAPDRAPSNNIAFAQSLFLAPTTTLSSKELEAKQAVLTARLCTEKLSSRQRCRIRRQSAKVTQAMSERAAEEARRAEADEEEEYDDEDDDEESAKLSERVFATRTALLEARIAAQTKRLRSKKVRLTKAQHRNIRRARSHDIRELLGEHSGKGRSNVLPKEARERLEAELVSARELLSARELPMDRYAGVLKRVQEIEGTLCLRRWNKKGSPACDDGRVWECGDDEEMPLAEGQMVGWFVKTPWGRFKKA</sequence>
<feature type="compositionally biased region" description="Acidic residues" evidence="1">
    <location>
        <begin position="65"/>
        <end position="74"/>
    </location>
</feature>
<feature type="region of interest" description="Disordered" evidence="1">
    <location>
        <begin position="159"/>
        <end position="182"/>
    </location>
</feature>
<reference evidence="2" key="1">
    <citation type="journal article" date="2020" name="Stud. Mycol.">
        <title>101 Dothideomycetes genomes: a test case for predicting lifestyles and emergence of pathogens.</title>
        <authorList>
            <person name="Haridas S."/>
            <person name="Albert R."/>
            <person name="Binder M."/>
            <person name="Bloem J."/>
            <person name="Labutti K."/>
            <person name="Salamov A."/>
            <person name="Andreopoulos B."/>
            <person name="Baker S."/>
            <person name="Barry K."/>
            <person name="Bills G."/>
            <person name="Bluhm B."/>
            <person name="Cannon C."/>
            <person name="Castanera R."/>
            <person name="Culley D."/>
            <person name="Daum C."/>
            <person name="Ezra D."/>
            <person name="Gonzalez J."/>
            <person name="Henrissat B."/>
            <person name="Kuo A."/>
            <person name="Liang C."/>
            <person name="Lipzen A."/>
            <person name="Lutzoni F."/>
            <person name="Magnuson J."/>
            <person name="Mondo S."/>
            <person name="Nolan M."/>
            <person name="Ohm R."/>
            <person name="Pangilinan J."/>
            <person name="Park H.-J."/>
            <person name="Ramirez L."/>
            <person name="Alfaro M."/>
            <person name="Sun H."/>
            <person name="Tritt A."/>
            <person name="Yoshinaga Y."/>
            <person name="Zwiers L.-H."/>
            <person name="Turgeon B."/>
            <person name="Goodwin S."/>
            <person name="Spatafora J."/>
            <person name="Crous P."/>
            <person name="Grigoriev I."/>
        </authorList>
    </citation>
    <scope>NUCLEOTIDE SEQUENCE</scope>
    <source>
        <strain evidence="2">CBS 121167</strain>
    </source>
</reference>
<dbReference type="AlphaFoldDB" id="A0A6A6BD61"/>